<dbReference type="EMBL" id="LAZR01000352">
    <property type="protein sequence ID" value="KKN72982.1"/>
    <property type="molecule type" value="Genomic_DNA"/>
</dbReference>
<reference evidence="1" key="1">
    <citation type="journal article" date="2015" name="Nature">
        <title>Complex archaea that bridge the gap between prokaryotes and eukaryotes.</title>
        <authorList>
            <person name="Spang A."/>
            <person name="Saw J.H."/>
            <person name="Jorgensen S.L."/>
            <person name="Zaremba-Niedzwiedzka K."/>
            <person name="Martijn J."/>
            <person name="Lind A.E."/>
            <person name="van Eijk R."/>
            <person name="Schleper C."/>
            <person name="Guy L."/>
            <person name="Ettema T.J."/>
        </authorList>
    </citation>
    <scope>NUCLEOTIDE SEQUENCE</scope>
</reference>
<dbReference type="SUPFAM" id="SSF55166">
    <property type="entry name" value="Hedgehog/DD-peptidase"/>
    <property type="match status" value="1"/>
</dbReference>
<name>A0A0F9TDI7_9ZZZZ</name>
<dbReference type="InterPro" id="IPR009045">
    <property type="entry name" value="Zn_M74/Hedgehog-like"/>
</dbReference>
<evidence type="ECO:0008006" key="2">
    <source>
        <dbReference type="Google" id="ProtNLM"/>
    </source>
</evidence>
<dbReference type="Gene3D" id="3.30.1380.10">
    <property type="match status" value="1"/>
</dbReference>
<proteinExistence type="predicted"/>
<evidence type="ECO:0000313" key="1">
    <source>
        <dbReference type="EMBL" id="KKN72982.1"/>
    </source>
</evidence>
<organism evidence="1">
    <name type="scientific">marine sediment metagenome</name>
    <dbReference type="NCBI Taxonomy" id="412755"/>
    <lineage>
        <taxon>unclassified sequences</taxon>
        <taxon>metagenomes</taxon>
        <taxon>ecological metagenomes</taxon>
    </lineage>
</organism>
<accession>A0A0F9TDI7</accession>
<sequence>MKQDIKVSDNFWLWEFFDKETYEKCSKNVLIGILDPKIIALSQYIRNRYDLAVTINNWKSGGFYSFSGFRPPTYKIKESDFKDIVCKPCLEEIKSIPDPVGATLSQHKFGRACDYKIAGMTPEEFRIDIKESFRSFKVRGLSTIELGTDTWTHCDVRATGKHTLLEVPFF</sequence>
<comment type="caution">
    <text evidence="1">The sequence shown here is derived from an EMBL/GenBank/DDBJ whole genome shotgun (WGS) entry which is preliminary data.</text>
</comment>
<dbReference type="AlphaFoldDB" id="A0A0F9TDI7"/>
<gene>
    <name evidence="1" type="ORF">LCGC14_0405360</name>
</gene>
<protein>
    <recommendedName>
        <fullName evidence="2">Peptidase M15A C-terminal domain-containing protein</fullName>
    </recommendedName>
</protein>